<dbReference type="InterPro" id="IPR001466">
    <property type="entry name" value="Beta-lactam-related"/>
</dbReference>
<protein>
    <submittedName>
        <fullName evidence="3">Beta-lactamase</fullName>
    </submittedName>
</protein>
<evidence type="ECO:0000313" key="4">
    <source>
        <dbReference type="Proteomes" id="UP000070587"/>
    </source>
</evidence>
<dbReference type="PANTHER" id="PTHR46825:SF9">
    <property type="entry name" value="BETA-LACTAMASE-RELATED DOMAIN-CONTAINING PROTEIN"/>
    <property type="match status" value="1"/>
</dbReference>
<evidence type="ECO:0000313" key="3">
    <source>
        <dbReference type="EMBL" id="AMM53744.1"/>
    </source>
</evidence>
<dbReference type="PATRIC" id="fig|1609559.3.peg.844"/>
<gene>
    <name evidence="3" type="ORF">TQ32_04050</name>
</gene>
<dbReference type="InterPro" id="IPR012338">
    <property type="entry name" value="Beta-lactam/transpept-like"/>
</dbReference>
<reference evidence="4" key="1">
    <citation type="submission" date="2015-02" db="EMBL/GenBank/DDBJ databases">
        <title>Pyrococcus kukulkanii sp. nov., a novel hyperthermophilic archaeon isolated from a deep-sea hydrothermal vent at the Guaymas Basin.</title>
        <authorList>
            <person name="Oger P.M."/>
            <person name="Callac N."/>
            <person name="Jebbar M."/>
            <person name="Godfroy A."/>
        </authorList>
    </citation>
    <scope>NUCLEOTIDE SEQUENCE [LARGE SCALE GENOMIC DNA]</scope>
    <source>
        <strain evidence="4">NCB100</strain>
    </source>
</reference>
<dbReference type="Pfam" id="PF13969">
    <property type="entry name" value="Pab87_oct"/>
    <property type="match status" value="1"/>
</dbReference>
<dbReference type="STRING" id="1609559.TQ32_04050"/>
<organism evidence="3 4">
    <name type="scientific">Pyrococcus kukulkanii</name>
    <dbReference type="NCBI Taxonomy" id="1609559"/>
    <lineage>
        <taxon>Archaea</taxon>
        <taxon>Methanobacteriati</taxon>
        <taxon>Methanobacteriota</taxon>
        <taxon>Thermococci</taxon>
        <taxon>Thermococcales</taxon>
        <taxon>Thermococcaceae</taxon>
        <taxon>Pyrococcus</taxon>
    </lineage>
</organism>
<evidence type="ECO:0000259" key="2">
    <source>
        <dbReference type="Pfam" id="PF13969"/>
    </source>
</evidence>
<reference evidence="3 4" key="2">
    <citation type="journal article" date="2016" name="Int. J. Syst. Evol. Microbiol.">
        <title>Pyrococcus kukulkanii sp. nov., a hyperthermophilic, piezophilic archaeon isolated from a deep-sea hydrothermal vent.</title>
        <authorList>
            <person name="Callac N."/>
            <person name="Oger P."/>
            <person name="Lesongeur F."/>
            <person name="Rattray J.E."/>
            <person name="Vannier P."/>
            <person name="Michoud G."/>
            <person name="Beauverger M."/>
            <person name="Gayet N."/>
            <person name="Rouxel O."/>
            <person name="Jebbar M."/>
            <person name="Godfroy A."/>
        </authorList>
    </citation>
    <scope>NUCLEOTIDE SEQUENCE [LARGE SCALE GENOMIC DNA]</scope>
    <source>
        <strain evidence="3 4">NCB100</strain>
    </source>
</reference>
<dbReference type="SUPFAM" id="SSF56601">
    <property type="entry name" value="beta-lactamase/transpeptidase-like"/>
    <property type="match status" value="1"/>
</dbReference>
<dbReference type="Proteomes" id="UP000070587">
    <property type="component" value="Chromosome"/>
</dbReference>
<accession>A0A127B8X1</accession>
<dbReference type="KEGG" id="pyc:TQ32_04050"/>
<dbReference type="AlphaFoldDB" id="A0A127B8X1"/>
<dbReference type="Gene3D" id="2.40.128.210">
    <property type="entry name" value="Pab87 octamerisation domain"/>
    <property type="match status" value="1"/>
</dbReference>
<dbReference type="InterPro" id="IPR025879">
    <property type="entry name" value="Pab87_oct"/>
</dbReference>
<dbReference type="Pfam" id="PF00144">
    <property type="entry name" value="Beta-lactamase"/>
    <property type="match status" value="1"/>
</dbReference>
<dbReference type="PANTHER" id="PTHR46825">
    <property type="entry name" value="D-ALANYL-D-ALANINE-CARBOXYPEPTIDASE/ENDOPEPTIDASE AMPH"/>
    <property type="match status" value="1"/>
</dbReference>
<sequence>MEEFIVEKMKENKIPGISYGVIDGEKVEMRGIGFRNVEKALPATERTLYGIASVTKSFTALAIMKLVEEGKLDLNAEVGDILGIELKPFGEPVRIHHLLTHSSGIPSLGYAEAFIDGFFGSRESWLPVAKPQDLVPFIKDMEGWAVARPGKRFFYSNTGYVLLGLIIEKVSGVKYEDFIREKILEPLKMERTDFRPKDEDFATGYILQEGKLVPKPFPYGITSDGGLISCVEDLVKYLRMYITLEGPVSEEYLKLMEKEYIEVPWQMFGGEAYGYGLVIYPRFYGKRLVGHSGSLGSYTSFIGYIRDEELGVVVLENSSGYAPSLIGMYILAEKLGEDPYKIEGIRREEILKRFEGTYYGFKRTIKFVVKRRGDFLFLEGEWGSVPLVPEVVEEDYIKAFTLSGGRKMHAEFFLKDGKAEMLYERYRLVREP</sequence>
<proteinExistence type="predicted"/>
<feature type="domain" description="Beta-lactamase-related" evidence="1">
    <location>
        <begin position="2"/>
        <end position="324"/>
    </location>
</feature>
<dbReference type="InterPro" id="IPR038164">
    <property type="entry name" value="Pab87_oct_sf"/>
</dbReference>
<feature type="domain" description="Pab87 octamerisation" evidence="2">
    <location>
        <begin position="341"/>
        <end position="429"/>
    </location>
</feature>
<dbReference type="InterPro" id="IPR050491">
    <property type="entry name" value="AmpC-like"/>
</dbReference>
<dbReference type="EMBL" id="CP010835">
    <property type="protein sequence ID" value="AMM53744.1"/>
    <property type="molecule type" value="Genomic_DNA"/>
</dbReference>
<dbReference type="OrthoDB" id="111095at2157"/>
<name>A0A127B8X1_9EURY</name>
<evidence type="ECO:0000259" key="1">
    <source>
        <dbReference type="Pfam" id="PF00144"/>
    </source>
</evidence>
<dbReference type="RefSeq" id="WP_068321322.1">
    <property type="nucleotide sequence ID" value="NZ_CP010835.1"/>
</dbReference>
<dbReference type="Gene3D" id="3.40.710.10">
    <property type="entry name" value="DD-peptidase/beta-lactamase superfamily"/>
    <property type="match status" value="1"/>
</dbReference>
<dbReference type="GeneID" id="28490979"/>